<evidence type="ECO:0000313" key="1">
    <source>
        <dbReference type="EMBL" id="GJS86268.1"/>
    </source>
</evidence>
<keyword evidence="2" id="KW-1185">Reference proteome</keyword>
<dbReference type="Proteomes" id="UP001151760">
    <property type="component" value="Unassembled WGS sequence"/>
</dbReference>
<comment type="caution">
    <text evidence="1">The sequence shown here is derived from an EMBL/GenBank/DDBJ whole genome shotgun (WGS) entry which is preliminary data.</text>
</comment>
<name>A0ABQ4ZBH2_9ASTR</name>
<protein>
    <submittedName>
        <fullName evidence="1">Uncharacterized protein</fullName>
    </submittedName>
</protein>
<reference evidence="1" key="2">
    <citation type="submission" date="2022-01" db="EMBL/GenBank/DDBJ databases">
        <authorList>
            <person name="Yamashiro T."/>
            <person name="Shiraishi A."/>
            <person name="Satake H."/>
            <person name="Nakayama K."/>
        </authorList>
    </citation>
    <scope>NUCLEOTIDE SEQUENCE</scope>
</reference>
<dbReference type="EMBL" id="BQNB010011110">
    <property type="protein sequence ID" value="GJS86268.1"/>
    <property type="molecule type" value="Genomic_DNA"/>
</dbReference>
<organism evidence="1 2">
    <name type="scientific">Tanacetum coccineum</name>
    <dbReference type="NCBI Taxonomy" id="301880"/>
    <lineage>
        <taxon>Eukaryota</taxon>
        <taxon>Viridiplantae</taxon>
        <taxon>Streptophyta</taxon>
        <taxon>Embryophyta</taxon>
        <taxon>Tracheophyta</taxon>
        <taxon>Spermatophyta</taxon>
        <taxon>Magnoliopsida</taxon>
        <taxon>eudicotyledons</taxon>
        <taxon>Gunneridae</taxon>
        <taxon>Pentapetalae</taxon>
        <taxon>asterids</taxon>
        <taxon>campanulids</taxon>
        <taxon>Asterales</taxon>
        <taxon>Asteraceae</taxon>
        <taxon>Asteroideae</taxon>
        <taxon>Anthemideae</taxon>
        <taxon>Anthemidinae</taxon>
        <taxon>Tanacetum</taxon>
    </lineage>
</organism>
<evidence type="ECO:0000313" key="2">
    <source>
        <dbReference type="Proteomes" id="UP001151760"/>
    </source>
</evidence>
<accession>A0ABQ4ZBH2</accession>
<sequence length="107" mass="12359">MTSGTAIEGVEELKRNVMDKGVILFSIHNDEWKSFQCHHQTALRSTVVTATSIPCQMLNLRRTYYLESFKIKGQRLPLTLDLKFEALKIMHKSYEHVGQRHKIALMA</sequence>
<gene>
    <name evidence="1" type="ORF">Tco_0752809</name>
</gene>
<proteinExistence type="predicted"/>
<reference evidence="1" key="1">
    <citation type="journal article" date="2022" name="Int. J. Mol. Sci.">
        <title>Draft Genome of Tanacetum Coccineum: Genomic Comparison of Closely Related Tanacetum-Family Plants.</title>
        <authorList>
            <person name="Yamashiro T."/>
            <person name="Shiraishi A."/>
            <person name="Nakayama K."/>
            <person name="Satake H."/>
        </authorList>
    </citation>
    <scope>NUCLEOTIDE SEQUENCE</scope>
</reference>